<evidence type="ECO:0000256" key="1">
    <source>
        <dbReference type="ARBA" id="ARBA00004123"/>
    </source>
</evidence>
<organism evidence="10 11">
    <name type="scientific">Drosophila virilis</name>
    <name type="common">Fruit fly</name>
    <dbReference type="NCBI Taxonomy" id="7244"/>
    <lineage>
        <taxon>Eukaryota</taxon>
        <taxon>Metazoa</taxon>
        <taxon>Ecdysozoa</taxon>
        <taxon>Arthropoda</taxon>
        <taxon>Hexapoda</taxon>
        <taxon>Insecta</taxon>
        <taxon>Pterygota</taxon>
        <taxon>Neoptera</taxon>
        <taxon>Endopterygota</taxon>
        <taxon>Diptera</taxon>
        <taxon>Brachycera</taxon>
        <taxon>Muscomorpha</taxon>
        <taxon>Ephydroidea</taxon>
        <taxon>Drosophilidae</taxon>
        <taxon>Drosophila</taxon>
    </lineage>
</organism>
<evidence type="ECO:0000256" key="2">
    <source>
        <dbReference type="ARBA" id="ARBA00008997"/>
    </source>
</evidence>
<dbReference type="InParanoid" id="B4LVC0"/>
<dbReference type="PANTHER" id="PTHR16140:SF0">
    <property type="entry name" value="NON-STRUCTURAL MAINTENANCE OF CHROMOSOMES ELEMENT 4"/>
    <property type="match status" value="1"/>
</dbReference>
<keyword evidence="11" id="KW-1185">Reference proteome</keyword>
<sequence>MDSTENMETTQRDDEAEENERIIQLQDLIEKNIKIEQQIESRSFGESMSAIYDILSKANDIVKGYEDRKTNSTELVLDTELLRRNHEVVGKAIQYNSNFTDRMFCTAINNIVFKDNAEDWNALCSLACQHGVPYFTNASMLPFINVEPKKHTPKQRASRKTNTDAVEKRPKQSDKLERKGEGSTAVNHIMKQIKNIYRAGNNEPIPYFKLICNPHNFMDSVQNALIISFLVKENLISLENGADGLPQVKLNSHSKESATNESCQAICCLDVELCEKYAKHYNITEPLLKRSETDEN</sequence>
<dbReference type="GO" id="GO:0030915">
    <property type="term" value="C:Smc5-Smc6 complex"/>
    <property type="evidence" value="ECO:0007669"/>
    <property type="project" value="UniProtKB-UniRule"/>
</dbReference>
<dbReference type="Pfam" id="PF08743">
    <property type="entry name" value="Nse4_C"/>
    <property type="match status" value="1"/>
</dbReference>
<dbReference type="Proteomes" id="UP000008792">
    <property type="component" value="Unassembled WGS sequence"/>
</dbReference>
<evidence type="ECO:0000256" key="5">
    <source>
        <dbReference type="ARBA" id="ARBA00023204"/>
    </source>
</evidence>
<keyword evidence="3 7" id="KW-0227">DNA damage</keyword>
<keyword evidence="6 7" id="KW-0539">Nucleus</keyword>
<comment type="function">
    <text evidence="7">Component of the SMC5-SMC6 complex, that promotes sister chromatid alignment after DNA damage and facilitates double-stranded DNA breaks (DSBs) repair via homologous recombination between sister chromatids.</text>
</comment>
<reference evidence="10 11" key="1">
    <citation type="journal article" date="2007" name="Nature">
        <title>Evolution of genes and genomes on the Drosophila phylogeny.</title>
        <authorList>
            <consortium name="Drosophila 12 Genomes Consortium"/>
            <person name="Clark A.G."/>
            <person name="Eisen M.B."/>
            <person name="Smith D.R."/>
            <person name="Bergman C.M."/>
            <person name="Oliver B."/>
            <person name="Markow T.A."/>
            <person name="Kaufman T.C."/>
            <person name="Kellis M."/>
            <person name="Gelbart W."/>
            <person name="Iyer V.N."/>
            <person name="Pollard D.A."/>
            <person name="Sackton T.B."/>
            <person name="Larracuente A.M."/>
            <person name="Singh N.D."/>
            <person name="Abad J.P."/>
            <person name="Abt D.N."/>
            <person name="Adryan B."/>
            <person name="Aguade M."/>
            <person name="Akashi H."/>
            <person name="Anderson W.W."/>
            <person name="Aquadro C.F."/>
            <person name="Ardell D.H."/>
            <person name="Arguello R."/>
            <person name="Artieri C.G."/>
            <person name="Barbash D.A."/>
            <person name="Barker D."/>
            <person name="Barsanti P."/>
            <person name="Batterham P."/>
            <person name="Batzoglou S."/>
            <person name="Begun D."/>
            <person name="Bhutkar A."/>
            <person name="Blanco E."/>
            <person name="Bosak S.A."/>
            <person name="Bradley R.K."/>
            <person name="Brand A.D."/>
            <person name="Brent M.R."/>
            <person name="Brooks A.N."/>
            <person name="Brown R.H."/>
            <person name="Butlin R.K."/>
            <person name="Caggese C."/>
            <person name="Calvi B.R."/>
            <person name="Bernardo de Carvalho A."/>
            <person name="Caspi A."/>
            <person name="Castrezana S."/>
            <person name="Celniker S.E."/>
            <person name="Chang J.L."/>
            <person name="Chapple C."/>
            <person name="Chatterji S."/>
            <person name="Chinwalla A."/>
            <person name="Civetta A."/>
            <person name="Clifton S.W."/>
            <person name="Comeron J.M."/>
            <person name="Costello J.C."/>
            <person name="Coyne J.A."/>
            <person name="Daub J."/>
            <person name="David R.G."/>
            <person name="Delcher A.L."/>
            <person name="Delehaunty K."/>
            <person name="Do C.B."/>
            <person name="Ebling H."/>
            <person name="Edwards K."/>
            <person name="Eickbush T."/>
            <person name="Evans J.D."/>
            <person name="Filipski A."/>
            <person name="Findeiss S."/>
            <person name="Freyhult E."/>
            <person name="Fulton L."/>
            <person name="Fulton R."/>
            <person name="Garcia A.C."/>
            <person name="Gardiner A."/>
            <person name="Garfield D.A."/>
            <person name="Garvin B.E."/>
            <person name="Gibson G."/>
            <person name="Gilbert D."/>
            <person name="Gnerre S."/>
            <person name="Godfrey J."/>
            <person name="Good R."/>
            <person name="Gotea V."/>
            <person name="Gravely B."/>
            <person name="Greenberg A.J."/>
            <person name="Griffiths-Jones S."/>
            <person name="Gross S."/>
            <person name="Guigo R."/>
            <person name="Gustafson E.A."/>
            <person name="Haerty W."/>
            <person name="Hahn M.W."/>
            <person name="Halligan D.L."/>
            <person name="Halpern A.L."/>
            <person name="Halter G.M."/>
            <person name="Han M.V."/>
            <person name="Heger A."/>
            <person name="Hillier L."/>
            <person name="Hinrichs A.S."/>
            <person name="Holmes I."/>
            <person name="Hoskins R.A."/>
            <person name="Hubisz M.J."/>
            <person name="Hultmark D."/>
            <person name="Huntley M.A."/>
            <person name="Jaffe D.B."/>
            <person name="Jagadeeshan S."/>
            <person name="Jeck W.R."/>
            <person name="Johnson J."/>
            <person name="Jones C.D."/>
            <person name="Jordan W.C."/>
            <person name="Karpen G.H."/>
            <person name="Kataoka E."/>
            <person name="Keightley P.D."/>
            <person name="Kheradpour P."/>
            <person name="Kirkness E.F."/>
            <person name="Koerich L.B."/>
            <person name="Kristiansen K."/>
            <person name="Kudrna D."/>
            <person name="Kulathinal R.J."/>
            <person name="Kumar S."/>
            <person name="Kwok R."/>
            <person name="Lander E."/>
            <person name="Langley C.H."/>
            <person name="Lapoint R."/>
            <person name="Lazzaro B.P."/>
            <person name="Lee S.J."/>
            <person name="Levesque L."/>
            <person name="Li R."/>
            <person name="Lin C.F."/>
            <person name="Lin M.F."/>
            <person name="Lindblad-Toh K."/>
            <person name="Llopart A."/>
            <person name="Long M."/>
            <person name="Low L."/>
            <person name="Lozovsky E."/>
            <person name="Lu J."/>
            <person name="Luo M."/>
            <person name="Machado C.A."/>
            <person name="Makalowski W."/>
            <person name="Marzo M."/>
            <person name="Matsuda M."/>
            <person name="Matzkin L."/>
            <person name="McAllister B."/>
            <person name="McBride C.S."/>
            <person name="McKernan B."/>
            <person name="McKernan K."/>
            <person name="Mendez-Lago M."/>
            <person name="Minx P."/>
            <person name="Mollenhauer M.U."/>
            <person name="Montooth K."/>
            <person name="Mount S.M."/>
            <person name="Mu X."/>
            <person name="Myers E."/>
            <person name="Negre B."/>
            <person name="Newfeld S."/>
            <person name="Nielsen R."/>
            <person name="Noor M.A."/>
            <person name="O'Grady P."/>
            <person name="Pachter L."/>
            <person name="Papaceit M."/>
            <person name="Parisi M.J."/>
            <person name="Parisi M."/>
            <person name="Parts L."/>
            <person name="Pedersen J.S."/>
            <person name="Pesole G."/>
            <person name="Phillippy A.M."/>
            <person name="Ponting C.P."/>
            <person name="Pop M."/>
            <person name="Porcelli D."/>
            <person name="Powell J.R."/>
            <person name="Prohaska S."/>
            <person name="Pruitt K."/>
            <person name="Puig M."/>
            <person name="Quesneville H."/>
            <person name="Ram K.R."/>
            <person name="Rand D."/>
            <person name="Rasmussen M.D."/>
            <person name="Reed L.K."/>
            <person name="Reenan R."/>
            <person name="Reily A."/>
            <person name="Remington K.A."/>
            <person name="Rieger T.T."/>
            <person name="Ritchie M.G."/>
            <person name="Robin C."/>
            <person name="Rogers Y.H."/>
            <person name="Rohde C."/>
            <person name="Rozas J."/>
            <person name="Rubenfield M.J."/>
            <person name="Ruiz A."/>
            <person name="Russo S."/>
            <person name="Salzberg S.L."/>
            <person name="Sanchez-Gracia A."/>
            <person name="Saranga D.J."/>
            <person name="Sato H."/>
            <person name="Schaeffer S.W."/>
            <person name="Schatz M.C."/>
            <person name="Schlenke T."/>
            <person name="Schwartz R."/>
            <person name="Segarra C."/>
            <person name="Singh R.S."/>
            <person name="Sirot L."/>
            <person name="Sirota M."/>
            <person name="Sisneros N.B."/>
            <person name="Smith C.D."/>
            <person name="Smith T.F."/>
            <person name="Spieth J."/>
            <person name="Stage D.E."/>
            <person name="Stark A."/>
            <person name="Stephan W."/>
            <person name="Strausberg R.L."/>
            <person name="Strempel S."/>
            <person name="Sturgill D."/>
            <person name="Sutton G."/>
            <person name="Sutton G.G."/>
            <person name="Tao W."/>
            <person name="Teichmann S."/>
            <person name="Tobari Y.N."/>
            <person name="Tomimura Y."/>
            <person name="Tsolas J.M."/>
            <person name="Valente V.L."/>
            <person name="Venter E."/>
            <person name="Venter J.C."/>
            <person name="Vicario S."/>
            <person name="Vieira F.G."/>
            <person name="Vilella A.J."/>
            <person name="Villasante A."/>
            <person name="Walenz B."/>
            <person name="Wang J."/>
            <person name="Wasserman M."/>
            <person name="Watts T."/>
            <person name="Wilson D."/>
            <person name="Wilson R.K."/>
            <person name="Wing R.A."/>
            <person name="Wolfner M.F."/>
            <person name="Wong A."/>
            <person name="Wong G.K."/>
            <person name="Wu C.I."/>
            <person name="Wu G."/>
            <person name="Yamamoto D."/>
            <person name="Yang H.P."/>
            <person name="Yang S.P."/>
            <person name="Yorke J.A."/>
            <person name="Yoshida K."/>
            <person name="Zdobnov E."/>
            <person name="Zhang P."/>
            <person name="Zhang Y."/>
            <person name="Zimin A.V."/>
            <person name="Baldwin J."/>
            <person name="Abdouelleil A."/>
            <person name="Abdulkadir J."/>
            <person name="Abebe A."/>
            <person name="Abera B."/>
            <person name="Abreu J."/>
            <person name="Acer S.C."/>
            <person name="Aftuck L."/>
            <person name="Alexander A."/>
            <person name="An P."/>
            <person name="Anderson E."/>
            <person name="Anderson S."/>
            <person name="Arachi H."/>
            <person name="Azer M."/>
            <person name="Bachantsang P."/>
            <person name="Barry A."/>
            <person name="Bayul T."/>
            <person name="Berlin A."/>
            <person name="Bessette D."/>
            <person name="Bloom T."/>
            <person name="Blye J."/>
            <person name="Boguslavskiy L."/>
            <person name="Bonnet C."/>
            <person name="Boukhgalter B."/>
            <person name="Bourzgui I."/>
            <person name="Brown A."/>
            <person name="Cahill P."/>
            <person name="Channer S."/>
            <person name="Cheshatsang Y."/>
            <person name="Chuda L."/>
            <person name="Citroen M."/>
            <person name="Collymore A."/>
            <person name="Cooke P."/>
            <person name="Costello M."/>
            <person name="D'Aco K."/>
            <person name="Daza R."/>
            <person name="De Haan G."/>
            <person name="DeGray S."/>
            <person name="DeMaso C."/>
            <person name="Dhargay N."/>
            <person name="Dooley K."/>
            <person name="Dooley E."/>
            <person name="Doricent M."/>
            <person name="Dorje P."/>
            <person name="Dorjee K."/>
            <person name="Dupes A."/>
            <person name="Elong R."/>
            <person name="Falk J."/>
            <person name="Farina A."/>
            <person name="Faro S."/>
            <person name="Ferguson D."/>
            <person name="Fisher S."/>
            <person name="Foley C.D."/>
            <person name="Franke A."/>
            <person name="Friedrich D."/>
            <person name="Gadbois L."/>
            <person name="Gearin G."/>
            <person name="Gearin C.R."/>
            <person name="Giannoukos G."/>
            <person name="Goode T."/>
            <person name="Graham J."/>
            <person name="Grandbois E."/>
            <person name="Grewal S."/>
            <person name="Gyaltsen K."/>
            <person name="Hafez N."/>
            <person name="Hagos B."/>
            <person name="Hall J."/>
            <person name="Henson C."/>
            <person name="Hollinger A."/>
            <person name="Honan T."/>
            <person name="Huard M.D."/>
            <person name="Hughes L."/>
            <person name="Hurhula B."/>
            <person name="Husby M.E."/>
            <person name="Kamat A."/>
            <person name="Kanga B."/>
            <person name="Kashin S."/>
            <person name="Khazanovich D."/>
            <person name="Kisner P."/>
            <person name="Lance K."/>
            <person name="Lara M."/>
            <person name="Lee W."/>
            <person name="Lennon N."/>
            <person name="Letendre F."/>
            <person name="LeVine R."/>
            <person name="Lipovsky A."/>
            <person name="Liu X."/>
            <person name="Liu J."/>
            <person name="Liu S."/>
            <person name="Lokyitsang T."/>
            <person name="Lokyitsang Y."/>
            <person name="Lubonja R."/>
            <person name="Lui A."/>
            <person name="MacDonald P."/>
            <person name="Magnisalis V."/>
            <person name="Maru K."/>
            <person name="Matthews C."/>
            <person name="McCusker W."/>
            <person name="McDonough S."/>
            <person name="Mehta T."/>
            <person name="Meldrim J."/>
            <person name="Meneus L."/>
            <person name="Mihai O."/>
            <person name="Mihalev A."/>
            <person name="Mihova T."/>
            <person name="Mittelman R."/>
            <person name="Mlenga V."/>
            <person name="Montmayeur A."/>
            <person name="Mulrain L."/>
            <person name="Navidi A."/>
            <person name="Naylor J."/>
            <person name="Negash T."/>
            <person name="Nguyen T."/>
            <person name="Nguyen N."/>
            <person name="Nicol R."/>
            <person name="Norbu C."/>
            <person name="Norbu N."/>
            <person name="Novod N."/>
            <person name="O'Neill B."/>
            <person name="Osman S."/>
            <person name="Markiewicz E."/>
            <person name="Oyono O.L."/>
            <person name="Patti C."/>
            <person name="Phunkhang P."/>
            <person name="Pierre F."/>
            <person name="Priest M."/>
            <person name="Raghuraman S."/>
            <person name="Rege F."/>
            <person name="Reyes R."/>
            <person name="Rise C."/>
            <person name="Rogov P."/>
            <person name="Ross K."/>
            <person name="Ryan E."/>
            <person name="Settipalli S."/>
            <person name="Shea T."/>
            <person name="Sherpa N."/>
            <person name="Shi L."/>
            <person name="Shih D."/>
            <person name="Sparrow T."/>
            <person name="Spaulding J."/>
            <person name="Stalker J."/>
            <person name="Stange-Thomann N."/>
            <person name="Stavropoulos S."/>
            <person name="Stone C."/>
            <person name="Strader C."/>
            <person name="Tesfaye S."/>
            <person name="Thomson T."/>
            <person name="Thoulutsang Y."/>
            <person name="Thoulutsang D."/>
            <person name="Topham K."/>
            <person name="Topping I."/>
            <person name="Tsamla T."/>
            <person name="Vassiliev H."/>
            <person name="Vo A."/>
            <person name="Wangchuk T."/>
            <person name="Wangdi T."/>
            <person name="Weiand M."/>
            <person name="Wilkinson J."/>
            <person name="Wilson A."/>
            <person name="Yadav S."/>
            <person name="Young G."/>
            <person name="Yu Q."/>
            <person name="Zembek L."/>
            <person name="Zhong D."/>
            <person name="Zimmer A."/>
            <person name="Zwirko Z."/>
            <person name="Jaffe D.B."/>
            <person name="Alvarez P."/>
            <person name="Brockman W."/>
            <person name="Butler J."/>
            <person name="Chin C."/>
            <person name="Gnerre S."/>
            <person name="Grabherr M."/>
            <person name="Kleber M."/>
            <person name="Mauceli E."/>
            <person name="MacCallum I."/>
        </authorList>
    </citation>
    <scope>NUCLEOTIDE SEQUENCE [LARGE SCALE GENOMIC DNA]</scope>
    <source>
        <strain evidence="11">Tucson 15010-1051.87</strain>
    </source>
</reference>
<feature type="compositionally biased region" description="Basic and acidic residues" evidence="8">
    <location>
        <begin position="161"/>
        <end position="181"/>
    </location>
</feature>
<dbReference type="FunCoup" id="B4LVC0">
    <property type="interactions" value="161"/>
</dbReference>
<dbReference type="GO" id="GO:0005634">
    <property type="term" value="C:nucleus"/>
    <property type="evidence" value="ECO:0007669"/>
    <property type="project" value="UniProtKB-SubCell"/>
</dbReference>
<dbReference type="eggNOG" id="KOG2866">
    <property type="taxonomic scope" value="Eukaryota"/>
</dbReference>
<keyword evidence="5 7" id="KW-0234">DNA repair</keyword>
<dbReference type="InterPro" id="IPR014854">
    <property type="entry name" value="Nse4_C"/>
</dbReference>
<dbReference type="PANTHER" id="PTHR16140">
    <property type="entry name" value="NON-STRUCTURAL MAINTENANCE OF CHROMOSOMES ELEMENT 4"/>
    <property type="match status" value="1"/>
</dbReference>
<evidence type="ECO:0000259" key="9">
    <source>
        <dbReference type="Pfam" id="PF08743"/>
    </source>
</evidence>
<evidence type="ECO:0000256" key="8">
    <source>
        <dbReference type="SAM" id="MobiDB-lite"/>
    </source>
</evidence>
<dbReference type="STRING" id="7244.B4LVC0"/>
<evidence type="ECO:0000256" key="4">
    <source>
        <dbReference type="ARBA" id="ARBA00023172"/>
    </source>
</evidence>
<dbReference type="GO" id="GO:0006310">
    <property type="term" value="P:DNA recombination"/>
    <property type="evidence" value="ECO:0007669"/>
    <property type="project" value="UniProtKB-UniRule"/>
</dbReference>
<evidence type="ECO:0000256" key="6">
    <source>
        <dbReference type="ARBA" id="ARBA00023242"/>
    </source>
</evidence>
<accession>B4LVC0</accession>
<evidence type="ECO:0000313" key="10">
    <source>
        <dbReference type="EMBL" id="EDW63299.2"/>
    </source>
</evidence>
<feature type="region of interest" description="Disordered" evidence="8">
    <location>
        <begin position="147"/>
        <end position="183"/>
    </location>
</feature>
<name>B4LVC0_DROVI</name>
<dbReference type="AlphaFoldDB" id="B4LVC0"/>
<protein>
    <recommendedName>
        <fullName evidence="7">Non-structural maintenance of chromosomes element 4</fullName>
    </recommendedName>
</protein>
<feature type="domain" description="Non-structural maintenance of chromosome element 4 C-terminal" evidence="9">
    <location>
        <begin position="204"/>
        <end position="288"/>
    </location>
</feature>
<dbReference type="HOGENOM" id="CLU_1012895_0_0_1"/>
<dbReference type="OrthoDB" id="361242at2759"/>
<comment type="similarity">
    <text evidence="2 7">Belongs to the NSE4 family.</text>
</comment>
<evidence type="ECO:0000313" key="11">
    <source>
        <dbReference type="Proteomes" id="UP000008792"/>
    </source>
</evidence>
<comment type="subcellular location">
    <subcellularLocation>
        <location evidence="1 7">Nucleus</location>
    </subcellularLocation>
</comment>
<proteinExistence type="inferred from homology"/>
<evidence type="ECO:0000256" key="7">
    <source>
        <dbReference type="RuleBase" id="RU365071"/>
    </source>
</evidence>
<dbReference type="EMBL" id="CH940649">
    <property type="protein sequence ID" value="EDW63299.2"/>
    <property type="molecule type" value="Genomic_DNA"/>
</dbReference>
<dbReference type="InterPro" id="IPR027786">
    <property type="entry name" value="Nse4/EID"/>
</dbReference>
<gene>
    <name evidence="10" type="primary">Dvir\GJ13829</name>
    <name evidence="10" type="ORF">Dvir_GJ13829</name>
</gene>
<dbReference type="KEGG" id="dvi:6627819"/>
<keyword evidence="4 7" id="KW-0233">DNA recombination</keyword>
<comment type="subunit">
    <text evidence="7">Component of the SMC5-SMC6 complex.</text>
</comment>
<evidence type="ECO:0000256" key="3">
    <source>
        <dbReference type="ARBA" id="ARBA00022763"/>
    </source>
</evidence>
<dbReference type="GO" id="GO:0006281">
    <property type="term" value="P:DNA repair"/>
    <property type="evidence" value="ECO:0007669"/>
    <property type="project" value="UniProtKB-UniRule"/>
</dbReference>